<organism evidence="1">
    <name type="scientific">uncultured Caudovirales phage</name>
    <dbReference type="NCBI Taxonomy" id="2100421"/>
    <lineage>
        <taxon>Viruses</taxon>
        <taxon>Duplodnaviria</taxon>
        <taxon>Heunggongvirae</taxon>
        <taxon>Uroviricota</taxon>
        <taxon>Caudoviricetes</taxon>
        <taxon>Peduoviridae</taxon>
        <taxon>Maltschvirus</taxon>
        <taxon>Maltschvirus maltsch</taxon>
    </lineage>
</organism>
<evidence type="ECO:0000313" key="1">
    <source>
        <dbReference type="EMBL" id="CAB4218611.1"/>
    </source>
</evidence>
<reference evidence="1" key="1">
    <citation type="submission" date="2020-05" db="EMBL/GenBank/DDBJ databases">
        <authorList>
            <person name="Chiriac C."/>
            <person name="Salcher M."/>
            <person name="Ghai R."/>
            <person name="Kavagutti S V."/>
        </authorList>
    </citation>
    <scope>NUCLEOTIDE SEQUENCE</scope>
</reference>
<protein>
    <submittedName>
        <fullName evidence="1">Uncharacterized protein</fullName>
    </submittedName>
</protein>
<sequence>MEKTAKNIDNYRKGKEPLKNAVMQHPTGNDVYDFLQKNIERDFWVTPFSKWQKAQKYHKK</sequence>
<proteinExistence type="predicted"/>
<accession>A0A6J5SVH7</accession>
<dbReference type="EMBL" id="LR797474">
    <property type="protein sequence ID" value="CAB4218611.1"/>
    <property type="molecule type" value="Genomic_DNA"/>
</dbReference>
<name>A0A6J5SVH7_9CAUD</name>
<gene>
    <name evidence="1" type="ORF">UFOVP1604_34</name>
</gene>